<dbReference type="SUPFAM" id="SSF52743">
    <property type="entry name" value="Subtilisin-like"/>
    <property type="match status" value="1"/>
</dbReference>
<comment type="similarity">
    <text evidence="1">Belongs to the peptidase S8 family.</text>
</comment>
<sequence length="374" mass="42509">MIRFNNETLKPLGQFLIFPEIIEEGLPNVSVRNDAMIDSSQADILIQYLEKNTNLELDFSDKYGVRYQSLKFPHQDNIFSTFLVNLPPYILDSETSFSSPYIAGIAALYIEVFGKPQSYEQLKVAFMNNAVPYKDRNILLAPVVIQGAGFVDAFKLLKATSFKGDEYKLSHLPAPSFNGYNKTFVRNYLNLEYFPKQEQCAGVEFDYNQIAVPPKSNVEVSVTFTLPKKIPKDLHLFYNGWLEIIPVDENIPTMTVPYARLADDARSLPLFQTLRFPVLVNLIRNVISKEDPIATFTLKLLNITDGTHDYPFDGLNILLGIKYRKKPIVFIVHLDGLIHYNLDNMTGPGSPAPDGDYFIRIKALKMFGDINNEK</sequence>
<accession>A0A9N9H8L9</accession>
<dbReference type="GO" id="GO:0006508">
    <property type="term" value="P:proteolysis"/>
    <property type="evidence" value="ECO:0007669"/>
    <property type="project" value="InterPro"/>
</dbReference>
<dbReference type="EMBL" id="CAJVPP010004783">
    <property type="protein sequence ID" value="CAG8655290.1"/>
    <property type="molecule type" value="Genomic_DNA"/>
</dbReference>
<dbReference type="AlphaFoldDB" id="A0A9N9H8L9"/>
<evidence type="ECO:0000259" key="3">
    <source>
        <dbReference type="Pfam" id="PF06280"/>
    </source>
</evidence>
<reference evidence="4" key="1">
    <citation type="submission" date="2021-06" db="EMBL/GenBank/DDBJ databases">
        <authorList>
            <person name="Kallberg Y."/>
            <person name="Tangrot J."/>
            <person name="Rosling A."/>
        </authorList>
    </citation>
    <scope>NUCLEOTIDE SEQUENCE</scope>
    <source>
        <strain evidence="4">87-6 pot B 2015</strain>
    </source>
</reference>
<dbReference type="GO" id="GO:0004252">
    <property type="term" value="F:serine-type endopeptidase activity"/>
    <property type="evidence" value="ECO:0007669"/>
    <property type="project" value="InterPro"/>
</dbReference>
<keyword evidence="5" id="KW-1185">Reference proteome</keyword>
<organism evidence="4 5">
    <name type="scientific">Funneliformis mosseae</name>
    <name type="common">Endomycorrhizal fungus</name>
    <name type="synonym">Glomus mosseae</name>
    <dbReference type="NCBI Taxonomy" id="27381"/>
    <lineage>
        <taxon>Eukaryota</taxon>
        <taxon>Fungi</taxon>
        <taxon>Fungi incertae sedis</taxon>
        <taxon>Mucoromycota</taxon>
        <taxon>Glomeromycotina</taxon>
        <taxon>Glomeromycetes</taxon>
        <taxon>Glomerales</taxon>
        <taxon>Glomeraceae</taxon>
        <taxon>Funneliformis</taxon>
    </lineage>
</organism>
<dbReference type="InterPro" id="IPR036852">
    <property type="entry name" value="Peptidase_S8/S53_dom_sf"/>
</dbReference>
<keyword evidence="2" id="KW-0732">Signal</keyword>
<protein>
    <submittedName>
        <fullName evidence="4">14913_t:CDS:1</fullName>
    </submittedName>
</protein>
<proteinExistence type="inferred from homology"/>
<name>A0A9N9H8L9_FUNMO</name>
<evidence type="ECO:0000313" key="4">
    <source>
        <dbReference type="EMBL" id="CAG8655290.1"/>
    </source>
</evidence>
<feature type="domain" description="C5a peptidase/Subtilisin-like protease SBT2-like Fn3-like" evidence="3">
    <location>
        <begin position="157"/>
        <end position="258"/>
    </location>
</feature>
<dbReference type="Proteomes" id="UP000789375">
    <property type="component" value="Unassembled WGS sequence"/>
</dbReference>
<dbReference type="InterPro" id="IPR010435">
    <property type="entry name" value="C5a/SBT2-like_Fn3"/>
</dbReference>
<evidence type="ECO:0000313" key="5">
    <source>
        <dbReference type="Proteomes" id="UP000789375"/>
    </source>
</evidence>
<dbReference type="Gene3D" id="3.40.50.200">
    <property type="entry name" value="Peptidase S8/S53 domain"/>
    <property type="match status" value="1"/>
</dbReference>
<comment type="caution">
    <text evidence="4">The sequence shown here is derived from an EMBL/GenBank/DDBJ whole genome shotgun (WGS) entry which is preliminary data.</text>
</comment>
<dbReference type="GO" id="GO:0016020">
    <property type="term" value="C:membrane"/>
    <property type="evidence" value="ECO:0007669"/>
    <property type="project" value="InterPro"/>
</dbReference>
<dbReference type="Pfam" id="PF06280">
    <property type="entry name" value="fn3_5"/>
    <property type="match status" value="1"/>
</dbReference>
<gene>
    <name evidence="4" type="ORF">FMOSSE_LOCUS11671</name>
</gene>
<evidence type="ECO:0000256" key="1">
    <source>
        <dbReference type="ARBA" id="ARBA00011073"/>
    </source>
</evidence>
<evidence type="ECO:0000256" key="2">
    <source>
        <dbReference type="ARBA" id="ARBA00022729"/>
    </source>
</evidence>